<proteinExistence type="predicted"/>
<evidence type="ECO:0000256" key="1">
    <source>
        <dbReference type="SAM" id="Phobius"/>
    </source>
</evidence>
<feature type="transmembrane region" description="Helical" evidence="1">
    <location>
        <begin position="56"/>
        <end position="74"/>
    </location>
</feature>
<gene>
    <name evidence="2" type="ORF">NMQ00_11975</name>
</gene>
<protein>
    <recommendedName>
        <fullName evidence="4">SMODS and SLOG-associating 2TM effector domain-containing protein</fullName>
    </recommendedName>
</protein>
<keyword evidence="1" id="KW-1133">Transmembrane helix</keyword>
<dbReference type="RefSeq" id="WP_255176871.1">
    <property type="nucleotide sequence ID" value="NZ_CP101462.1"/>
</dbReference>
<accession>A0ABY5FL15</accession>
<evidence type="ECO:0000313" key="2">
    <source>
        <dbReference type="EMBL" id="UTT42268.1"/>
    </source>
</evidence>
<keyword evidence="1" id="KW-0472">Membrane</keyword>
<name>A0ABY5FL15_9BACL</name>
<dbReference type="EMBL" id="CP101462">
    <property type="protein sequence ID" value="UTT42268.1"/>
    <property type="molecule type" value="Genomic_DNA"/>
</dbReference>
<keyword evidence="1" id="KW-0812">Transmembrane</keyword>
<evidence type="ECO:0008006" key="4">
    <source>
        <dbReference type="Google" id="ProtNLM"/>
    </source>
</evidence>
<keyword evidence="3" id="KW-1185">Reference proteome</keyword>
<reference evidence="2" key="1">
    <citation type="submission" date="2022-07" db="EMBL/GenBank/DDBJ databases">
        <title>Complete genome of CX2.</title>
        <authorList>
            <person name="Cao G."/>
        </authorList>
    </citation>
    <scope>NUCLEOTIDE SEQUENCE</scope>
    <source>
        <strain evidence="2">CX2</strain>
    </source>
</reference>
<evidence type="ECO:0000313" key="3">
    <source>
        <dbReference type="Proteomes" id="UP001060325"/>
    </source>
</evidence>
<organism evidence="2 3">
    <name type="scientific">Exiguobacterium aurantiacum</name>
    <dbReference type="NCBI Taxonomy" id="33987"/>
    <lineage>
        <taxon>Bacteria</taxon>
        <taxon>Bacillati</taxon>
        <taxon>Bacillota</taxon>
        <taxon>Bacilli</taxon>
        <taxon>Bacillales</taxon>
        <taxon>Bacillales Family XII. Incertae Sedis</taxon>
        <taxon>Exiguobacterium</taxon>
    </lineage>
</organism>
<dbReference type="Proteomes" id="UP001060325">
    <property type="component" value="Chromosome"/>
</dbReference>
<sequence length="180" mass="21335">MTEEEKKAKIKKLENEIVELNFKKFKLQMGHPLLNSLQSSLEIRKKVSPLKKMNRIMIFLPILILLLPILVYQLSPNPDWNFSEVFAPYAIFIAVFMPIYQNFALKVNQENEHEKTEKFLEAILYQLYTKDTNIDVFKDARYLINGIDTKLSYDEKIEIMVNEIEQEIKNTEFEISKLKE</sequence>
<feature type="transmembrane region" description="Helical" evidence="1">
    <location>
        <begin position="86"/>
        <end position="105"/>
    </location>
</feature>